<name>A0AC35TSH6_9BILA</name>
<accession>A0AC35TSH6</accession>
<evidence type="ECO:0000313" key="2">
    <source>
        <dbReference type="WBParaSite" id="RSKR_0000379600.1"/>
    </source>
</evidence>
<proteinExistence type="predicted"/>
<reference evidence="2" key="1">
    <citation type="submission" date="2016-11" db="UniProtKB">
        <authorList>
            <consortium name="WormBaseParasite"/>
        </authorList>
    </citation>
    <scope>IDENTIFICATION</scope>
    <source>
        <strain evidence="2">KR3021</strain>
    </source>
</reference>
<protein>
    <submittedName>
        <fullName evidence="2">ApaG domain-containing protein</fullName>
    </submittedName>
</protein>
<dbReference type="Proteomes" id="UP000095286">
    <property type="component" value="Unplaced"/>
</dbReference>
<evidence type="ECO:0000313" key="1">
    <source>
        <dbReference type="Proteomes" id="UP000095286"/>
    </source>
</evidence>
<organism evidence="1 2">
    <name type="scientific">Rhabditophanes sp. KR3021</name>
    <dbReference type="NCBI Taxonomy" id="114890"/>
    <lineage>
        <taxon>Eukaryota</taxon>
        <taxon>Metazoa</taxon>
        <taxon>Ecdysozoa</taxon>
        <taxon>Nematoda</taxon>
        <taxon>Chromadorea</taxon>
        <taxon>Rhabditida</taxon>
        <taxon>Tylenchina</taxon>
        <taxon>Panagrolaimomorpha</taxon>
        <taxon>Strongyloidoidea</taxon>
        <taxon>Alloionematidae</taxon>
        <taxon>Rhabditophanes</taxon>
    </lineage>
</organism>
<dbReference type="WBParaSite" id="RSKR_0000379600.1">
    <property type="protein sequence ID" value="RSKR_0000379600.1"/>
    <property type="gene ID" value="RSKR_0000379600"/>
</dbReference>
<sequence length="343" mass="39257">MNLNHYILAFRNTQRSCLKLGRFGTTPPKNPPPPNNGIVKIGKFIGEIKNKGQYKPGQFFIHKSFAYRGVVVKAFDAPVYGSNGKNDKEKSVTIPHYQCLIHKDDWSSSKLPLDLTQYLSDTPERNQSSMTTVHGMDCVDHSEIMPYNPTSEAGYKIMDHDIFERLFEPSDKNQKAFSSFSIRKTLIEPYEKKKMSWMAPQSVHKYVSENIEITITTFYLGHVQKLSNPTHTWRYVIKLKNLTDKPITLLEQTMKLYTTQATKHINQTGTDGIVTILPTKRPCIKFCRNVEIAHAKGGYLWGKLKFTKEDGTKFDFQISSVPLEPLGSRDYNRIDSNDEPPVE</sequence>